<dbReference type="GO" id="GO:0005886">
    <property type="term" value="C:plasma membrane"/>
    <property type="evidence" value="ECO:0007669"/>
    <property type="project" value="UniProtKB-UniRule"/>
</dbReference>
<dbReference type="CDD" id="cd08010">
    <property type="entry name" value="MltG_like"/>
    <property type="match status" value="1"/>
</dbReference>
<name>K2KWT3_9GAMM</name>
<feature type="site" description="Important for catalytic activity" evidence="7">
    <location>
        <position position="222"/>
    </location>
</feature>
<evidence type="ECO:0000256" key="8">
    <source>
        <dbReference type="SAM" id="MobiDB-lite"/>
    </source>
</evidence>
<dbReference type="EMBL" id="AMRG01000002">
    <property type="protein sequence ID" value="EKE86954.1"/>
    <property type="molecule type" value="Genomic_DNA"/>
</dbReference>
<feature type="region of interest" description="Disordered" evidence="8">
    <location>
        <begin position="336"/>
        <end position="357"/>
    </location>
</feature>
<keyword evidence="4 7" id="KW-0472">Membrane</keyword>
<keyword evidence="10" id="KW-1185">Reference proteome</keyword>
<organism evidence="9 10">
    <name type="scientific">Idiomarina xiamenensis 10-D-4</name>
    <dbReference type="NCBI Taxonomy" id="740709"/>
    <lineage>
        <taxon>Bacteria</taxon>
        <taxon>Pseudomonadati</taxon>
        <taxon>Pseudomonadota</taxon>
        <taxon>Gammaproteobacteria</taxon>
        <taxon>Alteromonadales</taxon>
        <taxon>Idiomarinaceae</taxon>
        <taxon>Idiomarina</taxon>
    </lineage>
</organism>
<evidence type="ECO:0000256" key="1">
    <source>
        <dbReference type="ARBA" id="ARBA00022475"/>
    </source>
</evidence>
<keyword evidence="2 7" id="KW-0812">Transmembrane</keyword>
<dbReference type="GO" id="GO:0008932">
    <property type="term" value="F:lytic endotransglycosylase activity"/>
    <property type="evidence" value="ECO:0007669"/>
    <property type="project" value="UniProtKB-UniRule"/>
</dbReference>
<evidence type="ECO:0000313" key="10">
    <source>
        <dbReference type="Proteomes" id="UP000014115"/>
    </source>
</evidence>
<comment type="similarity">
    <text evidence="7">Belongs to the transglycosylase MltG family.</text>
</comment>
<dbReference type="HAMAP" id="MF_02065">
    <property type="entry name" value="MltG"/>
    <property type="match status" value="1"/>
</dbReference>
<keyword evidence="6 7" id="KW-0961">Cell wall biogenesis/degradation</keyword>
<dbReference type="GO" id="GO:0009252">
    <property type="term" value="P:peptidoglycan biosynthetic process"/>
    <property type="evidence" value="ECO:0007669"/>
    <property type="project" value="UniProtKB-UniRule"/>
</dbReference>
<protein>
    <recommendedName>
        <fullName evidence="7">Endolytic murein transglycosylase</fullName>
        <ecNumber evidence="7">4.2.2.29</ecNumber>
    </recommendedName>
    <alternativeName>
        <fullName evidence="7">Peptidoglycan lytic transglycosylase</fullName>
    </alternativeName>
    <alternativeName>
        <fullName evidence="7">Peptidoglycan polymerization terminase</fullName>
    </alternativeName>
</protein>
<reference evidence="9 10" key="1">
    <citation type="journal article" date="2012" name="J. Bacteriol.">
        <title>Genome Sequence of Idiomarina xiamenensis Type Strain 10-D-4.</title>
        <authorList>
            <person name="Lai Q."/>
            <person name="Wang L."/>
            <person name="Wang W."/>
            <person name="Shao Z."/>
        </authorList>
    </citation>
    <scope>NUCLEOTIDE SEQUENCE [LARGE SCALE GENOMIC DNA]</scope>
    <source>
        <strain evidence="9 10">10-D-4</strain>
    </source>
</reference>
<dbReference type="InterPro" id="IPR003770">
    <property type="entry name" value="MLTG-like"/>
</dbReference>
<evidence type="ECO:0000313" key="9">
    <source>
        <dbReference type="EMBL" id="EKE86954.1"/>
    </source>
</evidence>
<gene>
    <name evidence="7" type="primary">mltG</name>
    <name evidence="9" type="ORF">A10D4_01892</name>
</gene>
<evidence type="ECO:0000256" key="5">
    <source>
        <dbReference type="ARBA" id="ARBA00023239"/>
    </source>
</evidence>
<keyword evidence="7" id="KW-0997">Cell inner membrane</keyword>
<dbReference type="Pfam" id="PF02618">
    <property type="entry name" value="YceG"/>
    <property type="match status" value="1"/>
</dbReference>
<dbReference type="PATRIC" id="fig|740709.3.peg.381"/>
<dbReference type="AlphaFoldDB" id="K2KWT3"/>
<feature type="compositionally biased region" description="Basic and acidic residues" evidence="8">
    <location>
        <begin position="343"/>
        <end position="357"/>
    </location>
</feature>
<comment type="function">
    <text evidence="7">Functions as a peptidoglycan terminase that cleaves nascent peptidoglycan strands endolytically to terminate their elongation.</text>
</comment>
<dbReference type="STRING" id="740709.A10D4_01892"/>
<dbReference type="OrthoDB" id="9814591at2"/>
<dbReference type="NCBIfam" id="TIGR00247">
    <property type="entry name" value="endolytic transglycosylase MltG"/>
    <property type="match status" value="1"/>
</dbReference>
<dbReference type="PANTHER" id="PTHR30518">
    <property type="entry name" value="ENDOLYTIC MUREIN TRANSGLYCOSYLASE"/>
    <property type="match status" value="1"/>
</dbReference>
<proteinExistence type="inferred from homology"/>
<sequence>MKFMAGVFLLIMVLIGSLWFGSQYLLQQPLQVKQAQLIEVKPGSHARSVLRQLSDMKILPEPPITIDEIDSYYWSSRIQRVGGAIRAGVYQLQVGDTLADFWQRLSAGEQHQFRVTLVEGQTLQQWLQRLAEQPYLQYDSATLSATQLQQAIAASSDWQSLEGMLFPDTYSYTAYTSDLVLLRQAYQRMQDELQQVWQQRNDQVTVSTPYELVILASIIEKETGVASERELVASVFANRMRKGMRLQSDPTTIYGISDFDGNLTRAHLREKTPFNTYRIDGLPPTPIAMPGLASLQAAAAPIASDYYYFVANGKGEHVFSETLQQHNRAVNRYQRGIMPEDNDVTHHDVNNKDSDER</sequence>
<keyword evidence="5 7" id="KW-0456">Lyase</keyword>
<evidence type="ECO:0000256" key="3">
    <source>
        <dbReference type="ARBA" id="ARBA00022989"/>
    </source>
</evidence>
<dbReference type="Gene3D" id="3.30.160.60">
    <property type="entry name" value="Classic Zinc Finger"/>
    <property type="match status" value="1"/>
</dbReference>
<dbReference type="GO" id="GO:0071555">
    <property type="term" value="P:cell wall organization"/>
    <property type="evidence" value="ECO:0007669"/>
    <property type="project" value="UniProtKB-KW"/>
</dbReference>
<dbReference type="eggNOG" id="COG1559">
    <property type="taxonomic scope" value="Bacteria"/>
</dbReference>
<evidence type="ECO:0000256" key="2">
    <source>
        <dbReference type="ARBA" id="ARBA00022692"/>
    </source>
</evidence>
<keyword evidence="1 7" id="KW-1003">Cell membrane</keyword>
<evidence type="ECO:0000256" key="4">
    <source>
        <dbReference type="ARBA" id="ARBA00023136"/>
    </source>
</evidence>
<evidence type="ECO:0000256" key="7">
    <source>
        <dbReference type="HAMAP-Rule" id="MF_02065"/>
    </source>
</evidence>
<dbReference type="EC" id="4.2.2.29" evidence="7"/>
<dbReference type="PANTHER" id="PTHR30518:SF2">
    <property type="entry name" value="ENDOLYTIC MUREIN TRANSGLYCOSYLASE"/>
    <property type="match status" value="1"/>
</dbReference>
<accession>K2KWT3</accession>
<dbReference type="RefSeq" id="WP_008487372.1">
    <property type="nucleotide sequence ID" value="NZ_AMRG01000002.1"/>
</dbReference>
<evidence type="ECO:0000256" key="6">
    <source>
        <dbReference type="ARBA" id="ARBA00023316"/>
    </source>
</evidence>
<dbReference type="Proteomes" id="UP000014115">
    <property type="component" value="Unassembled WGS sequence"/>
</dbReference>
<comment type="catalytic activity">
    <reaction evidence="7">
        <text>a peptidoglycan chain = a peptidoglycan chain with N-acetyl-1,6-anhydromuramyl-[peptide] at the reducing end + a peptidoglycan chain with N-acetylglucosamine at the non-reducing end.</text>
        <dbReference type="EC" id="4.2.2.29"/>
    </reaction>
</comment>
<keyword evidence="3 7" id="KW-1133">Transmembrane helix</keyword>
<comment type="caution">
    <text evidence="9">The sequence shown here is derived from an EMBL/GenBank/DDBJ whole genome shotgun (WGS) entry which is preliminary data.</text>
</comment>